<keyword evidence="2" id="KW-1185">Reference proteome</keyword>
<protein>
    <submittedName>
        <fullName evidence="1">Uncharacterized protein</fullName>
    </submittedName>
</protein>
<sequence>MAPRIFKLIRGVLADWCEKRQEKNSIQQLLLDDRIISVKFKRSKNGDLLYLKRMRIQGELHGNKSYTTKVEVRHLEELELTEAASQLPSILGPLSSLNRLEIVGQRISKEIAHEIDRITIKTLMFTSCQFEATSLNTIFKKLHGHKSGTHQLQHQNLLTTMKWVEKRAVVGLDVQSFPGLKTSLAFSVHENGETVLQFKSCIVAAVLGCVKSVDPDPLIGFSQVVDEINQLVNDNHRAEVMTSILASEPMADGTDDDGDGLDNTMEDSGIDRSHVVDYNNKETVQPPVLTELKERVGRANSIDSGVDFTHSTLPVITSL</sequence>
<proteinExistence type="predicted"/>
<dbReference type="InParanoid" id="A0A7M7JCV9"/>
<dbReference type="Proteomes" id="UP000594260">
    <property type="component" value="Unplaced"/>
</dbReference>
<reference evidence="1" key="1">
    <citation type="submission" date="2021-01" db="UniProtKB">
        <authorList>
            <consortium name="EnsemblMetazoa"/>
        </authorList>
    </citation>
    <scope>IDENTIFICATION</scope>
</reference>
<dbReference type="OrthoDB" id="10545829at2759"/>
<dbReference type="GeneID" id="111245638"/>
<dbReference type="RefSeq" id="XP_022649983.1">
    <property type="nucleotide sequence ID" value="XM_022794248.1"/>
</dbReference>
<dbReference type="AlphaFoldDB" id="A0A7M7JCV9"/>
<dbReference type="EnsemblMetazoa" id="XM_022794249">
    <property type="protein sequence ID" value="XP_022649984"/>
    <property type="gene ID" value="LOC111245638"/>
</dbReference>
<dbReference type="EnsemblMetazoa" id="XM_022794248">
    <property type="protein sequence ID" value="XP_022649983"/>
    <property type="gene ID" value="LOC111245638"/>
</dbReference>
<name>A0A7M7JCV9_VARDE</name>
<dbReference type="KEGG" id="vde:111245638"/>
<dbReference type="RefSeq" id="XP_022649984.1">
    <property type="nucleotide sequence ID" value="XM_022794249.1"/>
</dbReference>
<evidence type="ECO:0000313" key="1">
    <source>
        <dbReference type="EnsemblMetazoa" id="XP_022649984"/>
    </source>
</evidence>
<evidence type="ECO:0000313" key="2">
    <source>
        <dbReference type="Proteomes" id="UP000594260"/>
    </source>
</evidence>
<organism evidence="1 2">
    <name type="scientific">Varroa destructor</name>
    <name type="common">Honeybee mite</name>
    <dbReference type="NCBI Taxonomy" id="109461"/>
    <lineage>
        <taxon>Eukaryota</taxon>
        <taxon>Metazoa</taxon>
        <taxon>Ecdysozoa</taxon>
        <taxon>Arthropoda</taxon>
        <taxon>Chelicerata</taxon>
        <taxon>Arachnida</taxon>
        <taxon>Acari</taxon>
        <taxon>Parasitiformes</taxon>
        <taxon>Mesostigmata</taxon>
        <taxon>Gamasina</taxon>
        <taxon>Dermanyssoidea</taxon>
        <taxon>Varroidae</taxon>
        <taxon>Varroa</taxon>
    </lineage>
</organism>
<accession>A0A7M7JCV9</accession>